<reference evidence="2 3" key="1">
    <citation type="submission" date="2018-09" db="EMBL/GenBank/DDBJ databases">
        <title>Whole genome based analysis of evolution and adaptive divergence in Indian and Brazilian strains of Azospirillum brasilense.</title>
        <authorList>
            <person name="Singh C."/>
            <person name="Tripathi A.K."/>
        </authorList>
    </citation>
    <scope>NUCLEOTIDE SEQUENCE [LARGE SCALE GENOMIC DNA]</scope>
    <source>
        <strain evidence="2 3">MTCC4036</strain>
        <plasmid evidence="2 3">p5</plasmid>
    </source>
</reference>
<organism evidence="2 3">
    <name type="scientific">Azospirillum brasilense</name>
    <dbReference type="NCBI Taxonomy" id="192"/>
    <lineage>
        <taxon>Bacteria</taxon>
        <taxon>Pseudomonadati</taxon>
        <taxon>Pseudomonadota</taxon>
        <taxon>Alphaproteobacteria</taxon>
        <taxon>Rhodospirillales</taxon>
        <taxon>Azospirillaceae</taxon>
        <taxon>Azospirillum</taxon>
    </lineage>
</organism>
<keyword evidence="2" id="KW-0614">Plasmid</keyword>
<feature type="region of interest" description="Disordered" evidence="1">
    <location>
        <begin position="1"/>
        <end position="33"/>
    </location>
</feature>
<name>A0A4D8QGC2_AZOBR</name>
<dbReference type="AlphaFoldDB" id="A0A4D8QGC2"/>
<protein>
    <submittedName>
        <fullName evidence="2">Uncharacterized protein</fullName>
    </submittedName>
</protein>
<dbReference type="EMBL" id="CP032335">
    <property type="protein sequence ID" value="QCO07250.1"/>
    <property type="molecule type" value="Genomic_DNA"/>
</dbReference>
<evidence type="ECO:0000256" key="1">
    <source>
        <dbReference type="SAM" id="MobiDB-lite"/>
    </source>
</evidence>
<evidence type="ECO:0000313" key="2">
    <source>
        <dbReference type="EMBL" id="QCO07250.1"/>
    </source>
</evidence>
<evidence type="ECO:0000313" key="3">
    <source>
        <dbReference type="Proteomes" id="UP000298596"/>
    </source>
</evidence>
<geneLocation type="plasmid" evidence="2">
    <name>p5</name>
</geneLocation>
<proteinExistence type="predicted"/>
<dbReference type="Proteomes" id="UP000298596">
    <property type="component" value="Plasmid p5"/>
</dbReference>
<accession>A0A4D8QGC2</accession>
<gene>
    <name evidence="2" type="ORF">D3867_35745</name>
</gene>
<sequence length="62" mass="6192">MTGAADQKIGAGPPSITSSPPPPTRASLPAKPCMKSLPSVPATASLAFVPIHCHCRKSTGPA</sequence>